<protein>
    <submittedName>
        <fullName evidence="6">RpiR family transcriptional regulator</fullName>
    </submittedName>
</protein>
<keyword evidence="7" id="KW-1185">Reference proteome</keyword>
<dbReference type="AlphaFoldDB" id="A0A2P8EQX2"/>
<dbReference type="GO" id="GO:1901135">
    <property type="term" value="P:carbohydrate derivative metabolic process"/>
    <property type="evidence" value="ECO:0007669"/>
    <property type="project" value="InterPro"/>
</dbReference>
<dbReference type="RefSeq" id="WP_146140017.1">
    <property type="nucleotide sequence ID" value="NZ_PYGI01000022.1"/>
</dbReference>
<dbReference type="GO" id="GO:0003677">
    <property type="term" value="F:DNA binding"/>
    <property type="evidence" value="ECO:0007669"/>
    <property type="project" value="UniProtKB-KW"/>
</dbReference>
<dbReference type="PROSITE" id="PS51071">
    <property type="entry name" value="HTH_RPIR"/>
    <property type="match status" value="1"/>
</dbReference>
<dbReference type="CDD" id="cd05013">
    <property type="entry name" value="SIS_RpiR"/>
    <property type="match status" value="1"/>
</dbReference>
<dbReference type="InterPro" id="IPR001347">
    <property type="entry name" value="SIS_dom"/>
</dbReference>
<dbReference type="SUPFAM" id="SSF46689">
    <property type="entry name" value="Homeodomain-like"/>
    <property type="match status" value="1"/>
</dbReference>
<dbReference type="Gene3D" id="3.40.50.10490">
    <property type="entry name" value="Glucose-6-phosphate isomerase like protein, domain 1"/>
    <property type="match status" value="1"/>
</dbReference>
<keyword evidence="1" id="KW-0805">Transcription regulation</keyword>
<reference evidence="6 7" key="1">
    <citation type="submission" date="2018-03" db="EMBL/GenBank/DDBJ databases">
        <title>Genomic Encyclopedia of Archaeal and Bacterial Type Strains, Phase II (KMG-II): from individual species to whole genera.</title>
        <authorList>
            <person name="Goeker M."/>
        </authorList>
    </citation>
    <scope>NUCLEOTIDE SEQUENCE [LARGE SCALE GENOMIC DNA]</scope>
    <source>
        <strain evidence="6 7">DSM 17586</strain>
    </source>
</reference>
<proteinExistence type="predicted"/>
<organism evidence="6 7">
    <name type="scientific">Marinobacterium halophilum</name>
    <dbReference type="NCBI Taxonomy" id="267374"/>
    <lineage>
        <taxon>Bacteria</taxon>
        <taxon>Pseudomonadati</taxon>
        <taxon>Pseudomonadota</taxon>
        <taxon>Gammaproteobacteria</taxon>
        <taxon>Oceanospirillales</taxon>
        <taxon>Oceanospirillaceae</taxon>
        <taxon>Marinobacterium</taxon>
    </lineage>
</organism>
<accession>A0A2P8EQX2</accession>
<dbReference type="PANTHER" id="PTHR30514:SF18">
    <property type="entry name" value="RPIR-FAMILY TRANSCRIPTIONAL REGULATOR"/>
    <property type="match status" value="1"/>
</dbReference>
<dbReference type="SUPFAM" id="SSF53697">
    <property type="entry name" value="SIS domain"/>
    <property type="match status" value="1"/>
</dbReference>
<dbReference type="InterPro" id="IPR046348">
    <property type="entry name" value="SIS_dom_sf"/>
</dbReference>
<dbReference type="InterPro" id="IPR047640">
    <property type="entry name" value="RpiR-like"/>
</dbReference>
<dbReference type="Pfam" id="PF01380">
    <property type="entry name" value="SIS"/>
    <property type="match status" value="1"/>
</dbReference>
<evidence type="ECO:0000313" key="6">
    <source>
        <dbReference type="EMBL" id="PSL11845.1"/>
    </source>
</evidence>
<evidence type="ECO:0000256" key="3">
    <source>
        <dbReference type="ARBA" id="ARBA00023163"/>
    </source>
</evidence>
<dbReference type="GO" id="GO:0097367">
    <property type="term" value="F:carbohydrate derivative binding"/>
    <property type="evidence" value="ECO:0007669"/>
    <property type="project" value="InterPro"/>
</dbReference>
<comment type="caution">
    <text evidence="6">The sequence shown here is derived from an EMBL/GenBank/DDBJ whole genome shotgun (WGS) entry which is preliminary data.</text>
</comment>
<dbReference type="EMBL" id="PYGI01000022">
    <property type="protein sequence ID" value="PSL11845.1"/>
    <property type="molecule type" value="Genomic_DNA"/>
</dbReference>
<dbReference type="Gene3D" id="1.10.10.10">
    <property type="entry name" value="Winged helix-like DNA-binding domain superfamily/Winged helix DNA-binding domain"/>
    <property type="match status" value="1"/>
</dbReference>
<feature type="domain" description="HTH rpiR-type" evidence="4">
    <location>
        <begin position="22"/>
        <end position="98"/>
    </location>
</feature>
<dbReference type="InterPro" id="IPR009057">
    <property type="entry name" value="Homeodomain-like_sf"/>
</dbReference>
<dbReference type="PANTHER" id="PTHR30514">
    <property type="entry name" value="GLUCOKINASE"/>
    <property type="match status" value="1"/>
</dbReference>
<evidence type="ECO:0000259" key="5">
    <source>
        <dbReference type="PROSITE" id="PS51464"/>
    </source>
</evidence>
<dbReference type="InterPro" id="IPR000281">
    <property type="entry name" value="HTH_RpiR"/>
</dbReference>
<keyword evidence="3" id="KW-0804">Transcription</keyword>
<keyword evidence="2" id="KW-0238">DNA-binding</keyword>
<evidence type="ECO:0000256" key="1">
    <source>
        <dbReference type="ARBA" id="ARBA00023015"/>
    </source>
</evidence>
<sequence>MKSGTHDSIQFPPVSLAELRKLPSLLKRGELQLPMGKRLLVALCIMLDDPRLVATHSITELAKVTGVSPASLTRLSKLLGFKGFVQFQNLFRHSLSEPGRYYSVQASALVNPHEELSVEHRLTRHLDTQIDNLARTSAQLNEQNLHHAAQLLVKARRIRISGRRQSYGLAVMFSYMLGLIREQVTVVGAAGEGQAQALAELGPRDLLVMFGSEPYSRDSVMLAQVANQLQLPLLALTDSHHSPLAQLAQSSLISCNESPLYTNSMIATQFLAETLLLQTARLLGDAAVQRLSHREELISRLNDEF</sequence>
<dbReference type="PROSITE" id="PS51464">
    <property type="entry name" value="SIS"/>
    <property type="match status" value="1"/>
</dbReference>
<dbReference type="InterPro" id="IPR036388">
    <property type="entry name" value="WH-like_DNA-bd_sf"/>
</dbReference>
<dbReference type="GO" id="GO:0003700">
    <property type="term" value="F:DNA-binding transcription factor activity"/>
    <property type="evidence" value="ECO:0007669"/>
    <property type="project" value="InterPro"/>
</dbReference>
<evidence type="ECO:0000313" key="7">
    <source>
        <dbReference type="Proteomes" id="UP000242133"/>
    </source>
</evidence>
<feature type="domain" description="SIS" evidence="5">
    <location>
        <begin position="148"/>
        <end position="285"/>
    </location>
</feature>
<dbReference type="Proteomes" id="UP000242133">
    <property type="component" value="Unassembled WGS sequence"/>
</dbReference>
<evidence type="ECO:0000256" key="2">
    <source>
        <dbReference type="ARBA" id="ARBA00023125"/>
    </source>
</evidence>
<evidence type="ECO:0000259" key="4">
    <source>
        <dbReference type="PROSITE" id="PS51071"/>
    </source>
</evidence>
<dbReference type="InterPro" id="IPR035472">
    <property type="entry name" value="RpiR-like_SIS"/>
</dbReference>
<dbReference type="Pfam" id="PF01418">
    <property type="entry name" value="HTH_6"/>
    <property type="match status" value="1"/>
</dbReference>
<dbReference type="OrthoDB" id="3574600at2"/>
<gene>
    <name evidence="6" type="ORF">CLV44_12268</name>
</gene>
<name>A0A2P8EQX2_9GAMM</name>